<dbReference type="GO" id="GO:0016787">
    <property type="term" value="F:hydrolase activity"/>
    <property type="evidence" value="ECO:0007669"/>
    <property type="project" value="UniProtKB-KW"/>
</dbReference>
<keyword evidence="21" id="KW-1185">Reference proteome</keyword>
<dbReference type="InterPro" id="IPR033697">
    <property type="entry name" value="Ribonuclease_T2_eukaryotic"/>
</dbReference>
<evidence type="ECO:0000256" key="15">
    <source>
        <dbReference type="PIRSR" id="PIRSR633697-1"/>
    </source>
</evidence>
<evidence type="ECO:0000256" key="17">
    <source>
        <dbReference type="SAM" id="MobiDB-lite"/>
    </source>
</evidence>
<comment type="caution">
    <text evidence="20">The sequence shown here is derived from an EMBL/GenBank/DDBJ whole genome shotgun (WGS) entry which is preliminary data.</text>
</comment>
<dbReference type="EC" id="4.6.1.19" evidence="4"/>
<evidence type="ECO:0000256" key="13">
    <source>
        <dbReference type="ARBA" id="ARBA00025494"/>
    </source>
</evidence>
<evidence type="ECO:0000313" key="20">
    <source>
        <dbReference type="EMBL" id="KAF5312892.1"/>
    </source>
</evidence>
<dbReference type="Proteomes" id="UP000567179">
    <property type="component" value="Unassembled WGS sequence"/>
</dbReference>
<evidence type="ECO:0000256" key="7">
    <source>
        <dbReference type="ARBA" id="ARBA00022722"/>
    </source>
</evidence>
<feature type="active site" evidence="15">
    <location>
        <position position="88"/>
    </location>
</feature>
<dbReference type="AlphaFoldDB" id="A0A8H5AZB6"/>
<dbReference type="GO" id="GO:0003723">
    <property type="term" value="F:RNA binding"/>
    <property type="evidence" value="ECO:0007669"/>
    <property type="project" value="InterPro"/>
</dbReference>
<feature type="chain" id="PRO_5034998291" description="Ribonuclease T2-like" evidence="18">
    <location>
        <begin position="18"/>
        <end position="436"/>
    </location>
</feature>
<evidence type="ECO:0000256" key="5">
    <source>
        <dbReference type="ARBA" id="ARBA00022490"/>
    </source>
</evidence>
<dbReference type="Gene3D" id="3.90.730.10">
    <property type="entry name" value="Ribonuclease T2-like"/>
    <property type="match status" value="1"/>
</dbReference>
<feature type="active site" evidence="15">
    <location>
        <position position="150"/>
    </location>
</feature>
<evidence type="ECO:0000256" key="1">
    <source>
        <dbReference type="ARBA" id="ARBA00004410"/>
    </source>
</evidence>
<keyword evidence="12" id="KW-0456">Lyase</keyword>
<dbReference type="Pfam" id="PF00445">
    <property type="entry name" value="Ribonuclease_T2"/>
    <property type="match status" value="1"/>
</dbReference>
<feature type="signal peptide" evidence="18">
    <location>
        <begin position="1"/>
        <end position="17"/>
    </location>
</feature>
<dbReference type="InterPro" id="IPR057328">
    <property type="entry name" value="RNaseT2L_C"/>
</dbReference>
<dbReference type="SUPFAM" id="SSF55895">
    <property type="entry name" value="Ribonuclease Rh-like"/>
    <property type="match status" value="1"/>
</dbReference>
<comment type="similarity">
    <text evidence="3 16">Belongs to the RNase T2 family.</text>
</comment>
<dbReference type="GO" id="GO:0033897">
    <property type="term" value="F:ribonuclease T2 activity"/>
    <property type="evidence" value="ECO:0007669"/>
    <property type="project" value="UniProtKB-EC"/>
</dbReference>
<dbReference type="PANTHER" id="PTHR11240">
    <property type="entry name" value="RIBONUCLEASE T2"/>
    <property type="match status" value="1"/>
</dbReference>
<evidence type="ECO:0000256" key="16">
    <source>
        <dbReference type="RuleBase" id="RU004328"/>
    </source>
</evidence>
<evidence type="ECO:0000256" key="12">
    <source>
        <dbReference type="ARBA" id="ARBA00023239"/>
    </source>
</evidence>
<evidence type="ECO:0000256" key="8">
    <source>
        <dbReference type="ARBA" id="ARBA00022729"/>
    </source>
</evidence>
<evidence type="ECO:0000259" key="19">
    <source>
        <dbReference type="Pfam" id="PF25488"/>
    </source>
</evidence>
<dbReference type="CDD" id="cd01061">
    <property type="entry name" value="RNase_T2_euk"/>
    <property type="match status" value="1"/>
</dbReference>
<evidence type="ECO:0000256" key="3">
    <source>
        <dbReference type="ARBA" id="ARBA00007469"/>
    </source>
</evidence>
<evidence type="ECO:0000256" key="14">
    <source>
        <dbReference type="ARBA" id="ARBA00071169"/>
    </source>
</evidence>
<evidence type="ECO:0000256" key="4">
    <source>
        <dbReference type="ARBA" id="ARBA00012571"/>
    </source>
</evidence>
<comment type="function">
    <text evidence="13">Rnase which modulates cell survival under stress conditions. Released from the vacuole to the cytoplasm during stress to promote tRNA and rRNA cleavage and to activate separately a downstream pathway that promotes cell death. Involved in cell size, vacuolar morphology and growth at high temperatures and high salt concentration.</text>
</comment>
<dbReference type="InterPro" id="IPR036430">
    <property type="entry name" value="RNase_T2-like_sf"/>
</dbReference>
<dbReference type="InterPro" id="IPR033130">
    <property type="entry name" value="RNase_T2_His_AS_2"/>
</dbReference>
<organism evidence="20 21">
    <name type="scientific">Psilocybe cf. subviscida</name>
    <dbReference type="NCBI Taxonomy" id="2480587"/>
    <lineage>
        <taxon>Eukaryota</taxon>
        <taxon>Fungi</taxon>
        <taxon>Dikarya</taxon>
        <taxon>Basidiomycota</taxon>
        <taxon>Agaricomycotina</taxon>
        <taxon>Agaricomycetes</taxon>
        <taxon>Agaricomycetidae</taxon>
        <taxon>Agaricales</taxon>
        <taxon>Agaricineae</taxon>
        <taxon>Strophariaceae</taxon>
        <taxon>Psilocybe</taxon>
    </lineage>
</organism>
<evidence type="ECO:0000256" key="6">
    <source>
        <dbReference type="ARBA" id="ARBA00022554"/>
    </source>
</evidence>
<evidence type="ECO:0000313" key="21">
    <source>
        <dbReference type="Proteomes" id="UP000567179"/>
    </source>
</evidence>
<dbReference type="Pfam" id="PF25488">
    <property type="entry name" value="RNaseT2L_C"/>
    <property type="match status" value="1"/>
</dbReference>
<dbReference type="GO" id="GO:0005775">
    <property type="term" value="C:vacuolar lumen"/>
    <property type="evidence" value="ECO:0007669"/>
    <property type="project" value="UniProtKB-SubCell"/>
</dbReference>
<gene>
    <name evidence="20" type="ORF">D9619_002613</name>
</gene>
<keyword evidence="5" id="KW-0963">Cytoplasm</keyword>
<evidence type="ECO:0000256" key="2">
    <source>
        <dbReference type="ARBA" id="ARBA00004496"/>
    </source>
</evidence>
<protein>
    <recommendedName>
        <fullName evidence="14">Ribonuclease T2-like</fullName>
        <ecNumber evidence="4">4.6.1.19</ecNumber>
    </recommendedName>
</protein>
<comment type="subcellular location">
    <subcellularLocation>
        <location evidence="2">Cytoplasm</location>
    </subcellularLocation>
    <subcellularLocation>
        <location evidence="1">Vacuole lumen</location>
    </subcellularLocation>
</comment>
<dbReference type="EMBL" id="JAACJJ010000056">
    <property type="protein sequence ID" value="KAF5312892.1"/>
    <property type="molecule type" value="Genomic_DNA"/>
</dbReference>
<dbReference type="OrthoDB" id="435754at2759"/>
<keyword evidence="7" id="KW-0540">Nuclease</keyword>
<evidence type="ECO:0000256" key="9">
    <source>
        <dbReference type="ARBA" id="ARBA00022801"/>
    </source>
</evidence>
<dbReference type="PROSITE" id="PS00530">
    <property type="entry name" value="RNASE_T2_1"/>
    <property type="match status" value="1"/>
</dbReference>
<dbReference type="GO" id="GO:0006401">
    <property type="term" value="P:RNA catabolic process"/>
    <property type="evidence" value="ECO:0007669"/>
    <property type="project" value="TreeGrafter"/>
</dbReference>
<feature type="domain" description="RNase T2-like C-terminal" evidence="19">
    <location>
        <begin position="317"/>
        <end position="432"/>
    </location>
</feature>
<keyword evidence="8 18" id="KW-0732">Signal</keyword>
<dbReference type="PROSITE" id="PS00531">
    <property type="entry name" value="RNASE_T2_2"/>
    <property type="match status" value="1"/>
</dbReference>
<name>A0A8H5AZB6_9AGAR</name>
<keyword evidence="11" id="KW-0325">Glycoprotein</keyword>
<feature type="active site" evidence="15">
    <location>
        <position position="146"/>
    </location>
</feature>
<evidence type="ECO:0000256" key="18">
    <source>
        <dbReference type="SAM" id="SignalP"/>
    </source>
</evidence>
<dbReference type="GO" id="GO:0005576">
    <property type="term" value="C:extracellular region"/>
    <property type="evidence" value="ECO:0007669"/>
    <property type="project" value="TreeGrafter"/>
</dbReference>
<sequence>MFAASLLLSGFASVALASPLRDLTSPANLFARSQLLTTTCGTSGTLSCRNTTAVSDLCCFESPGGLLVQPQFWDTAPVTGPTDSWTIHGLWPDRCDGTYDQNCDTSRAYTGLGSLLANNDASDTLAVMNKYWVDLDGDNESFWEHEWSKHGTCMSTFKPSCLPSGASKGAEAVAYFQTTVRLFQSLPTYTWLANAGILPSSSSTWTLSQLTSALKAQSASPSLYTFFQIHNMLILCPQGVTPAFDCTSKAVNQVYWYFYLQGSAIDGKFVLVDAPKSGSCPSSGIKYLPKTATTTTSTPTASTGTAAPTTTGAASGSLSTKGTVKALVNGATTGGLLTAGTWSTQTLATVSFSGTTNSFTMSTSKGNCAISSGALTCGSGITATAFSAISSGGTLLLSYGGSTAFSSDGSPSGTTVYTVYTGSSHTKTYTLSIVSS</sequence>
<feature type="region of interest" description="Disordered" evidence="17">
    <location>
        <begin position="291"/>
        <end position="314"/>
    </location>
</feature>
<keyword evidence="6" id="KW-0926">Vacuole</keyword>
<reference evidence="20 21" key="1">
    <citation type="journal article" date="2020" name="ISME J.">
        <title>Uncovering the hidden diversity of litter-decomposition mechanisms in mushroom-forming fungi.</title>
        <authorList>
            <person name="Floudas D."/>
            <person name="Bentzer J."/>
            <person name="Ahren D."/>
            <person name="Johansson T."/>
            <person name="Persson P."/>
            <person name="Tunlid A."/>
        </authorList>
    </citation>
    <scope>NUCLEOTIDE SEQUENCE [LARGE SCALE GENOMIC DNA]</scope>
    <source>
        <strain evidence="20 21">CBS 101986</strain>
    </source>
</reference>
<keyword evidence="10" id="KW-1015">Disulfide bond</keyword>
<evidence type="ECO:0000256" key="11">
    <source>
        <dbReference type="ARBA" id="ARBA00023180"/>
    </source>
</evidence>
<dbReference type="InterPro" id="IPR001568">
    <property type="entry name" value="RNase_T2-like"/>
</dbReference>
<dbReference type="PANTHER" id="PTHR11240:SF22">
    <property type="entry name" value="RIBONUCLEASE T2"/>
    <property type="match status" value="1"/>
</dbReference>
<keyword evidence="9" id="KW-0378">Hydrolase</keyword>
<dbReference type="InterPro" id="IPR018188">
    <property type="entry name" value="RNase_T2_His_AS_1"/>
</dbReference>
<accession>A0A8H5AZB6</accession>
<proteinExistence type="inferred from homology"/>
<evidence type="ECO:0000256" key="10">
    <source>
        <dbReference type="ARBA" id="ARBA00023157"/>
    </source>
</evidence>